<sequence length="175" mass="20082">MTMNPPLDVRPVKDDQWQLVAWLWQAYRNDLAPVVNGLPYADGRYQTRELDSFPHAGAIGYLVWRPHPNTGEDAPIGFALVDGLTDARRSMRAFWVASPARRDRVGHRLALEVINRHPGDWTIAFQHDNKAAMVFWRHVADDVFGPGRWTEQERPVPHRPHVPPDHWIESCPLSS</sequence>
<comment type="caution">
    <text evidence="1">The sequence shown here is derived from an EMBL/GenBank/DDBJ whole genome shotgun (WGS) entry which is preliminary data.</text>
</comment>
<keyword evidence="2" id="KW-1185">Reference proteome</keyword>
<dbReference type="GO" id="GO:0016740">
    <property type="term" value="F:transferase activity"/>
    <property type="evidence" value="ECO:0007669"/>
    <property type="project" value="UniProtKB-KW"/>
</dbReference>
<dbReference type="SUPFAM" id="SSF55729">
    <property type="entry name" value="Acyl-CoA N-acyltransferases (Nat)"/>
    <property type="match status" value="1"/>
</dbReference>
<dbReference type="Proteomes" id="UP000320244">
    <property type="component" value="Unassembled WGS sequence"/>
</dbReference>
<keyword evidence="1" id="KW-0808">Transferase</keyword>
<gene>
    <name evidence="1" type="ORF">FGL98_06765</name>
</gene>
<accession>A0A563E3M4</accession>
<reference evidence="1 2" key="2">
    <citation type="submission" date="2019-08" db="EMBL/GenBank/DDBJ databases">
        <title>Jejuicoccus antrihumi gen. nov., sp. nov., a new member of the family Dermacoccaceae isolated from a cave.</title>
        <authorList>
            <person name="Schumann P."/>
            <person name="Kim I.S."/>
        </authorList>
    </citation>
    <scope>NUCLEOTIDE SEQUENCE [LARGE SCALE GENOMIC DNA]</scope>
    <source>
        <strain evidence="1 2">C5-26</strain>
    </source>
</reference>
<dbReference type="RefSeq" id="WP_146315982.1">
    <property type="nucleotide sequence ID" value="NZ_VCQV01000007.1"/>
</dbReference>
<dbReference type="InterPro" id="IPR016181">
    <property type="entry name" value="Acyl_CoA_acyltransferase"/>
</dbReference>
<dbReference type="OrthoDB" id="3627178at2"/>
<evidence type="ECO:0000313" key="1">
    <source>
        <dbReference type="EMBL" id="TWP37117.1"/>
    </source>
</evidence>
<dbReference type="EMBL" id="VCQV01000007">
    <property type="protein sequence ID" value="TWP37117.1"/>
    <property type="molecule type" value="Genomic_DNA"/>
</dbReference>
<dbReference type="AlphaFoldDB" id="A0A563E3M4"/>
<name>A0A563E3M4_9MICO</name>
<organism evidence="1 2">
    <name type="scientific">Leekyejoonella antrihumi</name>
    <dbReference type="NCBI Taxonomy" id="1660198"/>
    <lineage>
        <taxon>Bacteria</taxon>
        <taxon>Bacillati</taxon>
        <taxon>Actinomycetota</taxon>
        <taxon>Actinomycetes</taxon>
        <taxon>Micrococcales</taxon>
        <taxon>Dermacoccaceae</taxon>
        <taxon>Leekyejoonella</taxon>
    </lineage>
</organism>
<reference evidence="1 2" key="1">
    <citation type="submission" date="2019-05" db="EMBL/GenBank/DDBJ databases">
        <authorList>
            <person name="Lee S.D."/>
        </authorList>
    </citation>
    <scope>NUCLEOTIDE SEQUENCE [LARGE SCALE GENOMIC DNA]</scope>
    <source>
        <strain evidence="1 2">C5-26</strain>
    </source>
</reference>
<protein>
    <submittedName>
        <fullName evidence="1">GNAT family N-acetyltransferase</fullName>
    </submittedName>
</protein>
<evidence type="ECO:0000313" key="2">
    <source>
        <dbReference type="Proteomes" id="UP000320244"/>
    </source>
</evidence>
<proteinExistence type="predicted"/>